<evidence type="ECO:0000313" key="2">
    <source>
        <dbReference type="Proteomes" id="UP000663868"/>
    </source>
</evidence>
<proteinExistence type="predicted"/>
<evidence type="ECO:0000313" key="1">
    <source>
        <dbReference type="EMBL" id="CAF4443796.1"/>
    </source>
</evidence>
<comment type="caution">
    <text evidence="1">The sequence shown here is derived from an EMBL/GenBank/DDBJ whole genome shotgun (WGS) entry which is preliminary data.</text>
</comment>
<dbReference type="Proteomes" id="UP000663868">
    <property type="component" value="Unassembled WGS sequence"/>
</dbReference>
<sequence>MRKQLLNKLHVPQDASTVDSRVQEGDKQFIQRETVYGQGYNTRKFLQENTLQHYARVDPTNLMSTRYNNDLERTRIINSCCWST</sequence>
<name>A0A820RVG3_9BILA</name>
<dbReference type="EMBL" id="CAJOBB010030452">
    <property type="protein sequence ID" value="CAF4443796.1"/>
    <property type="molecule type" value="Genomic_DNA"/>
</dbReference>
<dbReference type="AlphaFoldDB" id="A0A820RVG3"/>
<protein>
    <submittedName>
        <fullName evidence="1">Uncharacterized protein</fullName>
    </submittedName>
</protein>
<organism evidence="1 2">
    <name type="scientific">Adineta steineri</name>
    <dbReference type="NCBI Taxonomy" id="433720"/>
    <lineage>
        <taxon>Eukaryota</taxon>
        <taxon>Metazoa</taxon>
        <taxon>Spiralia</taxon>
        <taxon>Gnathifera</taxon>
        <taxon>Rotifera</taxon>
        <taxon>Eurotatoria</taxon>
        <taxon>Bdelloidea</taxon>
        <taxon>Adinetida</taxon>
        <taxon>Adinetidae</taxon>
        <taxon>Adineta</taxon>
    </lineage>
</organism>
<gene>
    <name evidence="1" type="ORF">KXQ929_LOCUS53548</name>
</gene>
<reference evidence="1" key="1">
    <citation type="submission" date="2021-02" db="EMBL/GenBank/DDBJ databases">
        <authorList>
            <person name="Nowell W R."/>
        </authorList>
    </citation>
    <scope>NUCLEOTIDE SEQUENCE</scope>
</reference>
<accession>A0A820RVG3</accession>